<comment type="caution">
    <text evidence="1">The sequence shown here is derived from an EMBL/GenBank/DDBJ whole genome shotgun (WGS) entry which is preliminary data.</text>
</comment>
<dbReference type="Proteomes" id="UP001519460">
    <property type="component" value="Unassembled WGS sequence"/>
</dbReference>
<protein>
    <submittedName>
        <fullName evidence="1">Uncharacterized protein</fullName>
    </submittedName>
</protein>
<evidence type="ECO:0000313" key="1">
    <source>
        <dbReference type="EMBL" id="KAK7493690.1"/>
    </source>
</evidence>
<accession>A0ABD0L3J4</accession>
<name>A0ABD0L3J4_9CAEN</name>
<dbReference type="EMBL" id="JACVVK020000090">
    <property type="protein sequence ID" value="KAK7493690.1"/>
    <property type="molecule type" value="Genomic_DNA"/>
</dbReference>
<sequence length="81" mass="8859">MEFPTGDSFTLLANTKTHARETGPNFNPEHTDAILLHSTTLYREIPALGGCQNPVAVKADKCLWQQATAAEVAQQYVSLQT</sequence>
<proteinExistence type="predicted"/>
<reference evidence="1 2" key="1">
    <citation type="journal article" date="2023" name="Sci. Data">
        <title>Genome assembly of the Korean intertidal mud-creeper Batillaria attramentaria.</title>
        <authorList>
            <person name="Patra A.K."/>
            <person name="Ho P.T."/>
            <person name="Jun S."/>
            <person name="Lee S.J."/>
            <person name="Kim Y."/>
            <person name="Won Y.J."/>
        </authorList>
    </citation>
    <scope>NUCLEOTIDE SEQUENCE [LARGE SCALE GENOMIC DNA]</scope>
    <source>
        <strain evidence="1">Wonlab-2016</strain>
    </source>
</reference>
<keyword evidence="2" id="KW-1185">Reference proteome</keyword>
<organism evidence="1 2">
    <name type="scientific">Batillaria attramentaria</name>
    <dbReference type="NCBI Taxonomy" id="370345"/>
    <lineage>
        <taxon>Eukaryota</taxon>
        <taxon>Metazoa</taxon>
        <taxon>Spiralia</taxon>
        <taxon>Lophotrochozoa</taxon>
        <taxon>Mollusca</taxon>
        <taxon>Gastropoda</taxon>
        <taxon>Caenogastropoda</taxon>
        <taxon>Sorbeoconcha</taxon>
        <taxon>Cerithioidea</taxon>
        <taxon>Batillariidae</taxon>
        <taxon>Batillaria</taxon>
    </lineage>
</organism>
<gene>
    <name evidence="1" type="ORF">BaRGS_00015019</name>
</gene>
<evidence type="ECO:0000313" key="2">
    <source>
        <dbReference type="Proteomes" id="UP001519460"/>
    </source>
</evidence>
<dbReference type="AlphaFoldDB" id="A0ABD0L3J4"/>